<dbReference type="Gene3D" id="3.10.450.50">
    <property type="match status" value="2"/>
</dbReference>
<accession>A0ABV7FR88</accession>
<evidence type="ECO:0000313" key="4">
    <source>
        <dbReference type="Proteomes" id="UP001595478"/>
    </source>
</evidence>
<proteinExistence type="predicted"/>
<reference evidence="4" key="1">
    <citation type="journal article" date="2019" name="Int. J. Syst. Evol. Microbiol.">
        <title>The Global Catalogue of Microorganisms (GCM) 10K type strain sequencing project: providing services to taxonomists for standard genome sequencing and annotation.</title>
        <authorList>
            <consortium name="The Broad Institute Genomics Platform"/>
            <consortium name="The Broad Institute Genome Sequencing Center for Infectious Disease"/>
            <person name="Wu L."/>
            <person name="Ma J."/>
        </authorList>
    </citation>
    <scope>NUCLEOTIDE SEQUENCE [LARGE SCALE GENOMIC DNA]</scope>
    <source>
        <strain evidence="4">KCTC 52473</strain>
    </source>
</reference>
<keyword evidence="4" id="KW-1185">Reference proteome</keyword>
<dbReference type="Pfam" id="PF12680">
    <property type="entry name" value="SnoaL_2"/>
    <property type="match status" value="2"/>
</dbReference>
<dbReference type="RefSeq" id="WP_376920938.1">
    <property type="nucleotide sequence ID" value="NZ_JBHRSW010000031.1"/>
</dbReference>
<dbReference type="InterPro" id="IPR009959">
    <property type="entry name" value="Cyclase_SnoaL-like"/>
</dbReference>
<feature type="domain" description="SnoaL-like" evidence="2">
    <location>
        <begin position="45"/>
        <end position="130"/>
    </location>
</feature>
<dbReference type="EMBL" id="JBHRSW010000031">
    <property type="protein sequence ID" value="MFC3122808.1"/>
    <property type="molecule type" value="Genomic_DNA"/>
</dbReference>
<comment type="caution">
    <text evidence="3">The sequence shown here is derived from an EMBL/GenBank/DDBJ whole genome shotgun (WGS) entry which is preliminary data.</text>
</comment>
<dbReference type="SUPFAM" id="SSF54427">
    <property type="entry name" value="NTF2-like"/>
    <property type="match status" value="2"/>
</dbReference>
<dbReference type="PANTHER" id="PTHR38436">
    <property type="entry name" value="POLYKETIDE CYCLASE SNOAL-LIKE DOMAIN"/>
    <property type="match status" value="1"/>
</dbReference>
<name>A0ABV7FR88_9ALTE</name>
<protein>
    <submittedName>
        <fullName evidence="3">Nuclear transport factor 2 family protein</fullName>
    </submittedName>
</protein>
<evidence type="ECO:0000256" key="1">
    <source>
        <dbReference type="SAM" id="SignalP"/>
    </source>
</evidence>
<dbReference type="InterPro" id="IPR037401">
    <property type="entry name" value="SnoaL-like"/>
</dbReference>
<feature type="chain" id="PRO_5047263477" evidence="1">
    <location>
        <begin position="27"/>
        <end position="281"/>
    </location>
</feature>
<dbReference type="InterPro" id="IPR032710">
    <property type="entry name" value="NTF2-like_dom_sf"/>
</dbReference>
<gene>
    <name evidence="3" type="ORF">ACFOHL_14375</name>
</gene>
<feature type="signal peptide" evidence="1">
    <location>
        <begin position="1"/>
        <end position="26"/>
    </location>
</feature>
<keyword evidence="1" id="KW-0732">Signal</keyword>
<evidence type="ECO:0000313" key="3">
    <source>
        <dbReference type="EMBL" id="MFC3122808.1"/>
    </source>
</evidence>
<evidence type="ECO:0000259" key="2">
    <source>
        <dbReference type="Pfam" id="PF12680"/>
    </source>
</evidence>
<sequence>MFNTKLKAASLVIAGAVSLWAATAQAADLGQKETAIDIIQEGLIESNIDFINKYVAEDYIQHNPQAPDGRAGLIGFTQYLASSGAKNKATVVRALSQDDLVALHVVYEFGDAKMAAFDLFRFEDGIAVEHWDGLQPWVEKTVSGRPMTDGPTEITDLDKTDENRTLVTNFVNDILVNGQFDKITNYIGDVYHQHNPNVGDGLEGLNAFVTYLQENEISFRYTKVHNVVAEGNFVLVQNEGEFGGKPTAFYDLFRVENGLIVEHWDTVQEIPAEMAHSNGMF</sequence>
<feature type="domain" description="SnoaL-like" evidence="2">
    <location>
        <begin position="169"/>
        <end position="263"/>
    </location>
</feature>
<dbReference type="PANTHER" id="PTHR38436:SF1">
    <property type="entry name" value="ESTER CYCLASE"/>
    <property type="match status" value="1"/>
</dbReference>
<organism evidence="3 4">
    <name type="scientific">Agaribacter flavus</name>
    <dbReference type="NCBI Taxonomy" id="1902781"/>
    <lineage>
        <taxon>Bacteria</taxon>
        <taxon>Pseudomonadati</taxon>
        <taxon>Pseudomonadota</taxon>
        <taxon>Gammaproteobacteria</taxon>
        <taxon>Alteromonadales</taxon>
        <taxon>Alteromonadaceae</taxon>
        <taxon>Agaribacter</taxon>
    </lineage>
</organism>
<dbReference type="Proteomes" id="UP001595478">
    <property type="component" value="Unassembled WGS sequence"/>
</dbReference>